<protein>
    <submittedName>
        <fullName evidence="1">Uncharacterized protein</fullName>
    </submittedName>
</protein>
<evidence type="ECO:0000313" key="2">
    <source>
        <dbReference type="Proteomes" id="UP000836387"/>
    </source>
</evidence>
<dbReference type="Proteomes" id="UP000836387">
    <property type="component" value="Unassembled WGS sequence"/>
</dbReference>
<dbReference type="EMBL" id="CADEHS020000494">
    <property type="protein sequence ID" value="CAG9952458.1"/>
    <property type="molecule type" value="Genomic_DNA"/>
</dbReference>
<sequence>MQTARGKSDPQGRKAKLANSYQALLDEFAQAELKSVGNYALGRLVGKGSFGRVYLAQHKLTNGSKVVLKSANKGDSNLAREIHHHRQFVHPHIARLYEVIVTESMVWLVLEYCAGDELYNYLLEHGPLPVPKVQKIFAQLVGAVTYVHKQSCVHRDLKLENILFDTHENVKLVDFGFTREYEGRTNHLQTFCGTICYSAPEMLKGEKYAGEKVDVWSLGVILYALLCGELPFDDDDDNVTRTRILTEEPKYPDHLSPDAVSLLKALLSKRPLPRPSLPDILAHPFIAEHAPAQQAILAVKSPAPFSTALENECLHRMRAAGVDTDAVIESVTAEKCDALAGWWTLLLEKETRKMQRRERKRKEREAETKSMRRISAASSRLERLAPMLQDVDEDGGLSLTRTGEGSASRSRGRSKRRSAQYYNELHLKEIPPLPDSGGRFEPQSPDEIPPTPIDKDSIRSVSTSRQRRPPPPPKEGVIRSARSRGSTLHLVTTSDALGGGSSTTGSDAKHGESKGRRKPAQVIVAHWKNWTHWIFENTTKRSKRLNEKNTSHSTPNLGSGNTKETKDVTPRPQTSKYPGSDSLRGMTSAPLPKGKWQAWAFPHLFETAAAPAAATRTDTHPFQFLQAAIIVAITDDAALWDAPVVSWAQGTKVDLIICIVFKVLPATPTSTAFPSNIRLVRAAPAPLSLYNEGMPSHNDSLGSPNPFAAGVMFAKRKKNLFKGPSLNFGGSPSGGHRNLGSAGHSRNGSGSALGRRSGEITIEEEDEDPSENAEVIEEVESFSPIVSGPGEIITEQILEDDEPTPTKDTALSLAKIGIHAADQAHGSEETKISLDSPIRLK</sequence>
<reference evidence="1" key="2">
    <citation type="submission" date="2021-10" db="EMBL/GenBank/DDBJ databases">
        <authorList>
            <person name="Piombo E."/>
        </authorList>
    </citation>
    <scope>NUCLEOTIDE SEQUENCE</scope>
</reference>
<reference evidence="1" key="1">
    <citation type="submission" date="2020-04" db="EMBL/GenBank/DDBJ databases">
        <authorList>
            <person name="Broberg M."/>
        </authorList>
    </citation>
    <scope>NUCLEOTIDE SEQUENCE</scope>
</reference>
<evidence type="ECO:0000313" key="1">
    <source>
        <dbReference type="EMBL" id="CAG9952458.1"/>
    </source>
</evidence>
<comment type="caution">
    <text evidence="1">The sequence shown here is derived from an EMBL/GenBank/DDBJ whole genome shotgun (WGS) entry which is preliminary data.</text>
</comment>
<proteinExistence type="predicted"/>
<organism evidence="1 2">
    <name type="scientific">Clonostachys rosea f. rosea IK726</name>
    <dbReference type="NCBI Taxonomy" id="1349383"/>
    <lineage>
        <taxon>Eukaryota</taxon>
        <taxon>Fungi</taxon>
        <taxon>Dikarya</taxon>
        <taxon>Ascomycota</taxon>
        <taxon>Pezizomycotina</taxon>
        <taxon>Sordariomycetes</taxon>
        <taxon>Hypocreomycetidae</taxon>
        <taxon>Hypocreales</taxon>
        <taxon>Bionectriaceae</taxon>
        <taxon>Clonostachys</taxon>
    </lineage>
</organism>
<accession>A0ACA9UJ42</accession>
<keyword evidence="2" id="KW-1185">Reference proteome</keyword>
<gene>
    <name evidence="1" type="ORF">CRV2_00017708</name>
</gene>
<name>A0ACA9UJ42_BIOOC</name>